<comment type="caution">
    <text evidence="3">The sequence shown here is derived from an EMBL/GenBank/DDBJ whole genome shotgun (WGS) entry which is preliminary data.</text>
</comment>
<dbReference type="Pfam" id="PF13416">
    <property type="entry name" value="SBP_bac_8"/>
    <property type="match status" value="2"/>
</dbReference>
<dbReference type="Gene3D" id="3.40.190.10">
    <property type="entry name" value="Periplasmic binding protein-like II"/>
    <property type="match status" value="4"/>
</dbReference>
<dbReference type="PANTHER" id="PTHR30222">
    <property type="entry name" value="SPERMIDINE/PUTRESCINE-BINDING PERIPLASMIC PROTEIN"/>
    <property type="match status" value="1"/>
</dbReference>
<name>A0ABQ7KH51_9FUNG</name>
<accession>A0ABQ7KH51</accession>
<keyword evidence="4" id="KW-1185">Reference proteome</keyword>
<feature type="region of interest" description="Disordered" evidence="2">
    <location>
        <begin position="548"/>
        <end position="590"/>
    </location>
</feature>
<dbReference type="EMBL" id="JAAAIM010000005">
    <property type="protein sequence ID" value="KAG0298705.1"/>
    <property type="molecule type" value="Genomic_DNA"/>
</dbReference>
<dbReference type="Proteomes" id="UP001194696">
    <property type="component" value="Unassembled WGS sequence"/>
</dbReference>
<dbReference type="PANTHER" id="PTHR30222:SF2">
    <property type="entry name" value="ABC TRANSPORTER SUBSTRATE-BINDING PROTEIN"/>
    <property type="match status" value="1"/>
</dbReference>
<evidence type="ECO:0000256" key="1">
    <source>
        <dbReference type="ARBA" id="ARBA00022729"/>
    </source>
</evidence>
<reference evidence="3 4" key="1">
    <citation type="journal article" date="2020" name="Fungal Divers.">
        <title>Resolving the Mortierellaceae phylogeny through synthesis of multi-gene phylogenetics and phylogenomics.</title>
        <authorList>
            <person name="Vandepol N."/>
            <person name="Liber J."/>
            <person name="Desiro A."/>
            <person name="Na H."/>
            <person name="Kennedy M."/>
            <person name="Barry K."/>
            <person name="Grigoriev I.V."/>
            <person name="Miller A.N."/>
            <person name="O'Donnell K."/>
            <person name="Stajich J.E."/>
            <person name="Bonito G."/>
        </authorList>
    </citation>
    <scope>NUCLEOTIDE SEQUENCE [LARGE SCALE GENOMIC DNA]</scope>
    <source>
        <strain evidence="3 4">AD045</strain>
    </source>
</reference>
<organism evidence="3 4">
    <name type="scientific">Linnemannia gamsii</name>
    <dbReference type="NCBI Taxonomy" id="64522"/>
    <lineage>
        <taxon>Eukaryota</taxon>
        <taxon>Fungi</taxon>
        <taxon>Fungi incertae sedis</taxon>
        <taxon>Mucoromycota</taxon>
        <taxon>Mortierellomycotina</taxon>
        <taxon>Mortierellomycetes</taxon>
        <taxon>Mortierellales</taxon>
        <taxon>Mortierellaceae</taxon>
        <taxon>Linnemannia</taxon>
    </lineage>
</organism>
<gene>
    <name evidence="3" type="ORF">BGZ96_008733</name>
</gene>
<sequence>MACLSHRAIQFLGQRYLEPHRLEQDPIIATIMPQFMTPYSVGTNVFTIVLAYRTDAFKGRQAPKTWRDFWDVKNFAGRRGLRKSPFDTIEEALMADGVLPGAIYPCDLDRAFRSLDRIKPHISVWYQNAPETEQLLKSGEVDLIPAFTDRVLAAIDAGAPVAYSWDQHIYGYDNWTILKGTPNADACREFIKFASHPQQQALLAPYGIGPTQPEVLKPGYIDAKHAKLLATYPDNFNKGLASNAHNPNRRSVLKKITGLGTVALCAPFVITPSKGLAQPKQPRIIIRTTGGHSHQIYTEMLFKPFAKASGIEVIGVPSNAEPTAEIKSMVNAKNYNWHMACLSHRAIQFLGQDYLEPHRLENDPTVATIMPQFISPYGVGYNVYTAVLAYRTDAFKGRQPPKTWQDFWDVKNFPGRRGLRKAPFETIEQALLADGVPPNQVYPCDLDRAFRSLDKIKPHISVWWHNAPETEQLLKSGEVDLIPAFSNRVLYAIHDGAPVDFSWEQHIYACDSWAILKGTPNADACREFIKFASAPQRQALLAPYGTAPTQSEVLKPGSDQSGLTRKRQDESAQFRTAQAAPAALVGRQIE</sequence>
<protein>
    <recommendedName>
        <fullName evidence="5">Extracellular solute-binding protein</fullName>
    </recommendedName>
</protein>
<evidence type="ECO:0000313" key="4">
    <source>
        <dbReference type="Proteomes" id="UP001194696"/>
    </source>
</evidence>
<evidence type="ECO:0008006" key="5">
    <source>
        <dbReference type="Google" id="ProtNLM"/>
    </source>
</evidence>
<dbReference type="InterPro" id="IPR006059">
    <property type="entry name" value="SBP"/>
</dbReference>
<feature type="compositionally biased region" description="Low complexity" evidence="2">
    <location>
        <begin position="573"/>
        <end position="583"/>
    </location>
</feature>
<keyword evidence="1" id="KW-0732">Signal</keyword>
<dbReference type="CDD" id="cd13589">
    <property type="entry name" value="PBP2_polyamine_RpCGA009"/>
    <property type="match status" value="1"/>
</dbReference>
<dbReference type="SUPFAM" id="SSF53850">
    <property type="entry name" value="Periplasmic binding protein-like II"/>
    <property type="match status" value="2"/>
</dbReference>
<evidence type="ECO:0000256" key="2">
    <source>
        <dbReference type="SAM" id="MobiDB-lite"/>
    </source>
</evidence>
<feature type="compositionally biased region" description="Polar residues" evidence="2">
    <location>
        <begin position="548"/>
        <end position="563"/>
    </location>
</feature>
<evidence type="ECO:0000313" key="3">
    <source>
        <dbReference type="EMBL" id="KAG0298705.1"/>
    </source>
</evidence>
<proteinExistence type="predicted"/>